<keyword evidence="10 12" id="KW-0067">ATP-binding</keyword>
<dbReference type="SUPFAM" id="SSF54211">
    <property type="entry name" value="Ribosomal protein S5 domain 2-like"/>
    <property type="match status" value="1"/>
</dbReference>
<dbReference type="Gene3D" id="3.30.230.10">
    <property type="match status" value="1"/>
</dbReference>
<keyword evidence="8 12" id="KW-0547">Nucleotide-binding</keyword>
<evidence type="ECO:0000313" key="16">
    <source>
        <dbReference type="Proteomes" id="UP000266328"/>
    </source>
</evidence>
<dbReference type="InterPro" id="IPR020568">
    <property type="entry name" value="Ribosomal_Su5_D2-typ_SF"/>
</dbReference>
<name>A0A398CTP4_9BACT</name>
<evidence type="ECO:0000259" key="14">
    <source>
        <dbReference type="Pfam" id="PF08544"/>
    </source>
</evidence>
<sequence length="322" mass="34367">MYRGIAVAPGEENVINKVTVSVPASTANLGPGFDAFGLALEMRSTYIVEVLSPGEKWSIHFEGMGADVLNEKGFKFVTEVMDYFERAESVHLPPVSINVHTGIPLTRGLGSSASAIVGLLSCFEVMTNTQFDTGKVLKYAIAIEGHPDNVTASLVGGFTIAASDKSEVAYMKVVPQNLKVVVMVPSSFLSTKKARACLPDMYSRRDAVFNIGRASMLSACIFSGNYDLLSFALHDRLHQHYREKLVTGFCEVSRAAERAGAYGSFLSGAGPSIAALAEPAKAEKVARAMQKAMIELDAGAETFVLDISAQGVILQTGEDGKA</sequence>
<gene>
    <name evidence="12" type="primary">thrB</name>
    <name evidence="15" type="ORF">SMC7_04485</name>
</gene>
<dbReference type="Pfam" id="PF00288">
    <property type="entry name" value="GHMP_kinases_N"/>
    <property type="match status" value="1"/>
</dbReference>
<dbReference type="InterPro" id="IPR006203">
    <property type="entry name" value="GHMP_knse_ATP-bd_CS"/>
</dbReference>
<comment type="subcellular location">
    <subcellularLocation>
        <location evidence="12">Cytoplasm</location>
    </subcellularLocation>
</comment>
<evidence type="ECO:0000256" key="1">
    <source>
        <dbReference type="ARBA" id="ARBA00005015"/>
    </source>
</evidence>
<evidence type="ECO:0000256" key="6">
    <source>
        <dbReference type="ARBA" id="ARBA00022679"/>
    </source>
</evidence>
<organism evidence="15 16">
    <name type="scientific">Candidatus Cryosericum terrychapinii</name>
    <dbReference type="NCBI Taxonomy" id="2290919"/>
    <lineage>
        <taxon>Bacteria</taxon>
        <taxon>Pseudomonadati</taxon>
        <taxon>Caldisericota/Cryosericota group</taxon>
        <taxon>Candidatus Cryosericota</taxon>
        <taxon>Candidatus Cryosericia</taxon>
        <taxon>Candidatus Cryosericales</taxon>
        <taxon>Candidatus Cryosericaceae</taxon>
        <taxon>Candidatus Cryosericum</taxon>
    </lineage>
</organism>
<dbReference type="GO" id="GO:0009088">
    <property type="term" value="P:threonine biosynthetic process"/>
    <property type="evidence" value="ECO:0007669"/>
    <property type="project" value="UniProtKB-UniRule"/>
</dbReference>
<dbReference type="NCBIfam" id="TIGR00191">
    <property type="entry name" value="thrB"/>
    <property type="match status" value="1"/>
</dbReference>
<comment type="pathway">
    <text evidence="1 12">Amino-acid biosynthesis; L-threonine biosynthesis; L-threonine from L-aspartate: step 4/5.</text>
</comment>
<keyword evidence="12" id="KW-0963">Cytoplasm</keyword>
<dbReference type="GO" id="GO:0005737">
    <property type="term" value="C:cytoplasm"/>
    <property type="evidence" value="ECO:0007669"/>
    <property type="project" value="UniProtKB-SubCell"/>
</dbReference>
<proteinExistence type="inferred from homology"/>
<evidence type="ECO:0000256" key="3">
    <source>
        <dbReference type="ARBA" id="ARBA00012078"/>
    </source>
</evidence>
<keyword evidence="5 12" id="KW-0028">Amino-acid biosynthesis</keyword>
<dbReference type="Pfam" id="PF08544">
    <property type="entry name" value="GHMP_kinases_C"/>
    <property type="match status" value="1"/>
</dbReference>
<feature type="binding site" evidence="12">
    <location>
        <begin position="104"/>
        <end position="114"/>
    </location>
    <ligand>
        <name>ATP</name>
        <dbReference type="ChEBI" id="CHEBI:30616"/>
    </ligand>
</feature>
<comment type="similarity">
    <text evidence="2 12">Belongs to the GHMP kinase family. Homoserine kinase subfamily.</text>
</comment>
<feature type="domain" description="GHMP kinase N-terminal" evidence="13">
    <location>
        <begin position="76"/>
        <end position="157"/>
    </location>
</feature>
<dbReference type="InterPro" id="IPR006204">
    <property type="entry name" value="GHMP_kinase_N_dom"/>
</dbReference>
<dbReference type="HAMAP" id="MF_00384">
    <property type="entry name" value="Homoser_kinase"/>
    <property type="match status" value="1"/>
</dbReference>
<dbReference type="EC" id="2.7.1.39" evidence="3 12"/>
<dbReference type="GO" id="GO:0005524">
    <property type="term" value="F:ATP binding"/>
    <property type="evidence" value="ECO:0007669"/>
    <property type="project" value="UniProtKB-UniRule"/>
</dbReference>
<feature type="domain" description="GHMP kinase C-terminal" evidence="14">
    <location>
        <begin position="233"/>
        <end position="293"/>
    </location>
</feature>
<dbReference type="AlphaFoldDB" id="A0A398CTP4"/>
<dbReference type="SUPFAM" id="SSF55060">
    <property type="entry name" value="GHMP Kinase, C-terminal domain"/>
    <property type="match status" value="1"/>
</dbReference>
<evidence type="ECO:0000256" key="9">
    <source>
        <dbReference type="ARBA" id="ARBA00022777"/>
    </source>
</evidence>
<dbReference type="UniPathway" id="UPA00050">
    <property type="reaction ID" value="UER00064"/>
</dbReference>
<keyword evidence="16" id="KW-1185">Reference proteome</keyword>
<dbReference type="PROSITE" id="PS00627">
    <property type="entry name" value="GHMP_KINASES_ATP"/>
    <property type="match status" value="1"/>
</dbReference>
<evidence type="ECO:0000256" key="7">
    <source>
        <dbReference type="ARBA" id="ARBA00022697"/>
    </source>
</evidence>
<evidence type="ECO:0000256" key="4">
    <source>
        <dbReference type="ARBA" id="ARBA00017858"/>
    </source>
</evidence>
<evidence type="ECO:0000259" key="13">
    <source>
        <dbReference type="Pfam" id="PF00288"/>
    </source>
</evidence>
<protein>
    <recommendedName>
        <fullName evidence="4 12">Homoserine kinase</fullName>
        <shortName evidence="12">HK</shortName>
        <shortName evidence="12">HSK</shortName>
        <ecNumber evidence="3 12">2.7.1.39</ecNumber>
    </recommendedName>
</protein>
<evidence type="ECO:0000256" key="10">
    <source>
        <dbReference type="ARBA" id="ARBA00022840"/>
    </source>
</evidence>
<comment type="function">
    <text evidence="12">Catalyzes the ATP-dependent phosphorylation of L-homoserine to L-homoserine phosphate.</text>
</comment>
<evidence type="ECO:0000256" key="2">
    <source>
        <dbReference type="ARBA" id="ARBA00007370"/>
    </source>
</evidence>
<dbReference type="InterPro" id="IPR036554">
    <property type="entry name" value="GHMP_kinase_C_sf"/>
</dbReference>
<dbReference type="InterPro" id="IPR014721">
    <property type="entry name" value="Ribsml_uS5_D2-typ_fold_subgr"/>
</dbReference>
<dbReference type="GO" id="GO:0004413">
    <property type="term" value="F:homoserine kinase activity"/>
    <property type="evidence" value="ECO:0007669"/>
    <property type="project" value="UniProtKB-UniRule"/>
</dbReference>
<comment type="catalytic activity">
    <reaction evidence="11 12">
        <text>L-homoserine + ATP = O-phospho-L-homoserine + ADP + H(+)</text>
        <dbReference type="Rhea" id="RHEA:13985"/>
        <dbReference type="ChEBI" id="CHEBI:15378"/>
        <dbReference type="ChEBI" id="CHEBI:30616"/>
        <dbReference type="ChEBI" id="CHEBI:57476"/>
        <dbReference type="ChEBI" id="CHEBI:57590"/>
        <dbReference type="ChEBI" id="CHEBI:456216"/>
        <dbReference type="EC" id="2.7.1.39"/>
    </reaction>
</comment>
<comment type="caution">
    <text evidence="15">The sequence shown here is derived from an EMBL/GenBank/DDBJ whole genome shotgun (WGS) entry which is preliminary data.</text>
</comment>
<dbReference type="InterPro" id="IPR000870">
    <property type="entry name" value="Homoserine_kinase"/>
</dbReference>
<keyword evidence="7 12" id="KW-0791">Threonine biosynthesis</keyword>
<dbReference type="Gene3D" id="3.30.70.890">
    <property type="entry name" value="GHMP kinase, C-terminal domain"/>
    <property type="match status" value="1"/>
</dbReference>
<evidence type="ECO:0000256" key="12">
    <source>
        <dbReference type="HAMAP-Rule" id="MF_00384"/>
    </source>
</evidence>
<dbReference type="PIRSF" id="PIRSF000676">
    <property type="entry name" value="Homoser_kin"/>
    <property type="match status" value="1"/>
</dbReference>
<dbReference type="InterPro" id="IPR013750">
    <property type="entry name" value="GHMP_kinase_C_dom"/>
</dbReference>
<dbReference type="PANTHER" id="PTHR20861">
    <property type="entry name" value="HOMOSERINE/4-DIPHOSPHOCYTIDYL-2-C-METHYL-D-ERYTHRITOL KINASE"/>
    <property type="match status" value="1"/>
</dbReference>
<dbReference type="PRINTS" id="PR00958">
    <property type="entry name" value="HOMSERKINASE"/>
</dbReference>
<dbReference type="Proteomes" id="UP000266328">
    <property type="component" value="Unassembled WGS sequence"/>
</dbReference>
<keyword evidence="6 12" id="KW-0808">Transferase</keyword>
<dbReference type="OrthoDB" id="9769912at2"/>
<evidence type="ECO:0000313" key="15">
    <source>
        <dbReference type="EMBL" id="RIE05995.1"/>
    </source>
</evidence>
<evidence type="ECO:0000256" key="8">
    <source>
        <dbReference type="ARBA" id="ARBA00022741"/>
    </source>
</evidence>
<accession>A0A398CTP4</accession>
<reference evidence="15 16" key="1">
    <citation type="submission" date="2018-09" db="EMBL/GenBank/DDBJ databases">
        <title>Discovery and Ecogenomic Context for Candidatus Cryosericales, a Global Caldiserica Order Active in Thawing Permafrost.</title>
        <authorList>
            <person name="Martinez M.A."/>
            <person name="Woodcroft B.J."/>
            <person name="Ignacio Espinoza J.C."/>
            <person name="Zayed A."/>
            <person name="Singleton C.M."/>
            <person name="Boyd J."/>
            <person name="Li Y.-F."/>
            <person name="Purvine S."/>
            <person name="Maughan H."/>
            <person name="Hodgkins S.B."/>
            <person name="Anderson D."/>
            <person name="Sederholm M."/>
            <person name="Temperton B."/>
            <person name="Saleska S.R."/>
            <person name="Tyson G.W."/>
            <person name="Rich V.I."/>
        </authorList>
    </citation>
    <scope>NUCLEOTIDE SEQUENCE [LARGE SCALE GENOMIC DNA]</scope>
    <source>
        <strain evidence="15 16">SMC7</strain>
    </source>
</reference>
<dbReference type="PANTHER" id="PTHR20861:SF1">
    <property type="entry name" value="HOMOSERINE KINASE"/>
    <property type="match status" value="1"/>
</dbReference>
<evidence type="ECO:0000256" key="5">
    <source>
        <dbReference type="ARBA" id="ARBA00022605"/>
    </source>
</evidence>
<dbReference type="EMBL" id="QXIS01000028">
    <property type="protein sequence ID" value="RIE05995.1"/>
    <property type="molecule type" value="Genomic_DNA"/>
</dbReference>
<keyword evidence="9 12" id="KW-0418">Kinase</keyword>
<evidence type="ECO:0000256" key="11">
    <source>
        <dbReference type="ARBA" id="ARBA00049375"/>
    </source>
</evidence>